<sequence>MYKVRYMVSTVGTSLLTNFARRVGLPINLNEKANFSKAEYSPEEIAALEDMKEKILQELLPADMAKVQEMSAELNGIFSYYNKWAGDMKNDMFFFLHTDTYQGELAATILQEYLKRRTIPNVQRVKIDNLKTTNSREFLEGIKNLIHWCSETFEDTTGVEVIFNLTGGFKSFHAYMNTIGMFYADKIVYVFESKQAELLEIPKLPVTFEKQVLEENIPAFLLLDNKYTIEEKKFKVHFPQELPEVFVYKVDGLISLSSWGSLFFAQNHKRYLEKKLYELPYLKYLDQFKKDFEKAEPVHRVALQKKLASVSAIILNEGVAGLQRDVGLKFTPLTGKETSDGKPIWHFRLDGGRRVTGEMRGNELYLRRFGEHEVNEDP</sequence>
<evidence type="ECO:0000313" key="2">
    <source>
        <dbReference type="EMBL" id="ADG83312.1"/>
    </source>
</evidence>
<dbReference type="HOGENOM" id="CLU_060726_0_0_9"/>
<dbReference type="InterPro" id="IPR013442">
    <property type="entry name" value="SSO1393-like"/>
</dbReference>
<dbReference type="AlphaFoldDB" id="D5XAV8"/>
<dbReference type="EMBL" id="CP002028">
    <property type="protein sequence ID" value="ADG83312.1"/>
    <property type="molecule type" value="Genomic_DNA"/>
</dbReference>
<evidence type="ECO:0000259" key="1">
    <source>
        <dbReference type="Pfam" id="PF09651"/>
    </source>
</evidence>
<evidence type="ECO:0000313" key="3">
    <source>
        <dbReference type="Proteomes" id="UP000002377"/>
    </source>
</evidence>
<dbReference type="NCBIfam" id="TIGR02619">
    <property type="entry name" value="putative CRISPR-associated protein, APE2256 family"/>
    <property type="match status" value="1"/>
</dbReference>
<dbReference type="OrthoDB" id="1803092at2"/>
<accession>D5XAV8</accession>
<dbReference type="Proteomes" id="UP000002377">
    <property type="component" value="Chromosome"/>
</dbReference>
<gene>
    <name evidence="2" type="ordered locus">TherJR_2474</name>
</gene>
<name>D5XAV8_THEPJ</name>
<protein>
    <submittedName>
        <fullName evidence="2">CRISPR-associated protein, APE2256 family</fullName>
    </submittedName>
</protein>
<feature type="domain" description="CRISPR system ring nuclease SSO1393-like" evidence="1">
    <location>
        <begin position="69"/>
        <end position="204"/>
    </location>
</feature>
<dbReference type="KEGG" id="tjr:TherJR_2474"/>
<dbReference type="Pfam" id="PF09651">
    <property type="entry name" value="Cas_APE2256"/>
    <property type="match status" value="1"/>
</dbReference>
<dbReference type="Gene3D" id="1.10.196.30">
    <property type="match status" value="1"/>
</dbReference>
<organism evidence="2 3">
    <name type="scientific">Thermincola potens (strain JR)</name>
    <dbReference type="NCBI Taxonomy" id="635013"/>
    <lineage>
        <taxon>Bacteria</taxon>
        <taxon>Bacillati</taxon>
        <taxon>Bacillota</taxon>
        <taxon>Clostridia</taxon>
        <taxon>Eubacteriales</taxon>
        <taxon>Thermincolaceae</taxon>
        <taxon>Thermincola</taxon>
    </lineage>
</organism>
<dbReference type="RefSeq" id="WP_013121310.1">
    <property type="nucleotide sequence ID" value="NC_014152.1"/>
</dbReference>
<dbReference type="CDD" id="cd09742">
    <property type="entry name" value="Csm6_III-A"/>
    <property type="match status" value="1"/>
</dbReference>
<proteinExistence type="predicted"/>
<keyword evidence="3" id="KW-1185">Reference proteome</keyword>
<dbReference type="Gene3D" id="3.40.50.10770">
    <property type="entry name" value="Hypothetical protein VC1899 like domain (Restriction endonuclease-like)"/>
    <property type="match status" value="1"/>
</dbReference>
<dbReference type="STRING" id="635013.TherJR_2474"/>
<dbReference type="eggNOG" id="COG4006">
    <property type="taxonomic scope" value="Bacteria"/>
</dbReference>
<reference evidence="2 3" key="1">
    <citation type="submission" date="2010-05" db="EMBL/GenBank/DDBJ databases">
        <title>Complete sequence of Thermincola sp. JR.</title>
        <authorList>
            <consortium name="US DOE Joint Genome Institute"/>
            <person name="Lucas S."/>
            <person name="Copeland A."/>
            <person name="Lapidus A."/>
            <person name="Cheng J.-F."/>
            <person name="Bruce D."/>
            <person name="Goodwin L."/>
            <person name="Pitluck S."/>
            <person name="Chertkov O."/>
            <person name="Detter J.C."/>
            <person name="Han C."/>
            <person name="Tapia R."/>
            <person name="Land M."/>
            <person name="Hauser L."/>
            <person name="Kyrpides N."/>
            <person name="Mikhailova N."/>
            <person name="Hazen T.C."/>
            <person name="Woyke T."/>
        </authorList>
    </citation>
    <scope>NUCLEOTIDE SEQUENCE [LARGE SCALE GENOMIC DNA]</scope>
    <source>
        <strain evidence="2 3">JR</strain>
    </source>
</reference>